<dbReference type="Proteomes" id="UP000824120">
    <property type="component" value="Chromosome 6"/>
</dbReference>
<feature type="compositionally biased region" description="Basic and acidic residues" evidence="1">
    <location>
        <begin position="62"/>
        <end position="72"/>
    </location>
</feature>
<organism evidence="2 3">
    <name type="scientific">Solanum commersonii</name>
    <name type="common">Commerson's wild potato</name>
    <name type="synonym">Commerson's nightshade</name>
    <dbReference type="NCBI Taxonomy" id="4109"/>
    <lineage>
        <taxon>Eukaryota</taxon>
        <taxon>Viridiplantae</taxon>
        <taxon>Streptophyta</taxon>
        <taxon>Embryophyta</taxon>
        <taxon>Tracheophyta</taxon>
        <taxon>Spermatophyta</taxon>
        <taxon>Magnoliopsida</taxon>
        <taxon>eudicotyledons</taxon>
        <taxon>Gunneridae</taxon>
        <taxon>Pentapetalae</taxon>
        <taxon>asterids</taxon>
        <taxon>lamiids</taxon>
        <taxon>Solanales</taxon>
        <taxon>Solanaceae</taxon>
        <taxon>Solanoideae</taxon>
        <taxon>Solaneae</taxon>
        <taxon>Solanum</taxon>
    </lineage>
</organism>
<keyword evidence="3" id="KW-1185">Reference proteome</keyword>
<comment type="caution">
    <text evidence="2">The sequence shown here is derived from an EMBL/GenBank/DDBJ whole genome shotgun (WGS) entry which is preliminary data.</text>
</comment>
<gene>
    <name evidence="2" type="ORF">H5410_030452</name>
</gene>
<reference evidence="2 3" key="1">
    <citation type="submission" date="2020-09" db="EMBL/GenBank/DDBJ databases">
        <title>De no assembly of potato wild relative species, Solanum commersonii.</title>
        <authorList>
            <person name="Cho K."/>
        </authorList>
    </citation>
    <scope>NUCLEOTIDE SEQUENCE [LARGE SCALE GENOMIC DNA]</scope>
    <source>
        <strain evidence="2">LZ3.2</strain>
        <tissue evidence="2">Leaf</tissue>
    </source>
</reference>
<name>A0A9J5YFQ2_SOLCO</name>
<accession>A0A9J5YFQ2</accession>
<feature type="region of interest" description="Disordered" evidence="1">
    <location>
        <begin position="36"/>
        <end position="72"/>
    </location>
</feature>
<sequence length="107" mass="12596">MSMSLIGLSIIQKSFNLIRTTREQVDIQLIVQEREENEASKRRQDTFVSVEDRSTRKKDMRRKNDELKNEKDKVQGRAKLYLEKLKELESRVSLKEEETAKNGIVDV</sequence>
<proteinExistence type="predicted"/>
<evidence type="ECO:0000313" key="2">
    <source>
        <dbReference type="EMBL" id="KAG5599082.1"/>
    </source>
</evidence>
<dbReference type="EMBL" id="JACXVP010000006">
    <property type="protein sequence ID" value="KAG5599082.1"/>
    <property type="molecule type" value="Genomic_DNA"/>
</dbReference>
<evidence type="ECO:0000313" key="3">
    <source>
        <dbReference type="Proteomes" id="UP000824120"/>
    </source>
</evidence>
<dbReference type="AlphaFoldDB" id="A0A9J5YFQ2"/>
<evidence type="ECO:0000256" key="1">
    <source>
        <dbReference type="SAM" id="MobiDB-lite"/>
    </source>
</evidence>
<feature type="compositionally biased region" description="Basic and acidic residues" evidence="1">
    <location>
        <begin position="36"/>
        <end position="54"/>
    </location>
</feature>
<protein>
    <submittedName>
        <fullName evidence="2">Uncharacterized protein</fullName>
    </submittedName>
</protein>